<feature type="coiled-coil region" evidence="1">
    <location>
        <begin position="73"/>
        <end position="100"/>
    </location>
</feature>
<dbReference type="AlphaFoldDB" id="A0A8S1P290"/>
<dbReference type="Proteomes" id="UP000692954">
    <property type="component" value="Unassembled WGS sequence"/>
</dbReference>
<proteinExistence type="predicted"/>
<sequence length="107" mass="12708">MALQLQNKLQGVLMVFEDTLRNSLHQEMNQQDLQLRAHHMLTYQNELLTLIDSMPDIDDSIPKTNLQDYFHEKDQQIDKHALLKKKLNELSEEVDAKIQEYFTQQKL</sequence>
<evidence type="ECO:0000256" key="1">
    <source>
        <dbReference type="SAM" id="Coils"/>
    </source>
</evidence>
<dbReference type="OrthoDB" id="294838at2759"/>
<protein>
    <submittedName>
        <fullName evidence="2">Uncharacterized protein</fullName>
    </submittedName>
</protein>
<evidence type="ECO:0000313" key="2">
    <source>
        <dbReference type="EMBL" id="CAD8095224.1"/>
    </source>
</evidence>
<dbReference type="EMBL" id="CAJJDN010000064">
    <property type="protein sequence ID" value="CAD8095224.1"/>
    <property type="molecule type" value="Genomic_DNA"/>
</dbReference>
<keyword evidence="3" id="KW-1185">Reference proteome</keyword>
<comment type="caution">
    <text evidence="2">The sequence shown here is derived from an EMBL/GenBank/DDBJ whole genome shotgun (WGS) entry which is preliminary data.</text>
</comment>
<organism evidence="2 3">
    <name type="scientific">Paramecium sonneborni</name>
    <dbReference type="NCBI Taxonomy" id="65129"/>
    <lineage>
        <taxon>Eukaryota</taxon>
        <taxon>Sar</taxon>
        <taxon>Alveolata</taxon>
        <taxon>Ciliophora</taxon>
        <taxon>Intramacronucleata</taxon>
        <taxon>Oligohymenophorea</taxon>
        <taxon>Peniculida</taxon>
        <taxon>Parameciidae</taxon>
        <taxon>Paramecium</taxon>
    </lineage>
</organism>
<evidence type="ECO:0000313" key="3">
    <source>
        <dbReference type="Proteomes" id="UP000692954"/>
    </source>
</evidence>
<keyword evidence="1" id="KW-0175">Coiled coil</keyword>
<gene>
    <name evidence="2" type="ORF">PSON_ATCC_30995.1.T0640068</name>
</gene>
<reference evidence="2" key="1">
    <citation type="submission" date="2021-01" db="EMBL/GenBank/DDBJ databases">
        <authorList>
            <consortium name="Genoscope - CEA"/>
            <person name="William W."/>
        </authorList>
    </citation>
    <scope>NUCLEOTIDE SEQUENCE</scope>
</reference>
<accession>A0A8S1P290</accession>
<name>A0A8S1P290_9CILI</name>